<name>E4TZK3_SULKY</name>
<accession>E4TZK3</accession>
<evidence type="ECO:0000256" key="3">
    <source>
        <dbReference type="ARBA" id="ARBA00022989"/>
    </source>
</evidence>
<keyword evidence="4 7" id="KW-0472">Membrane</keyword>
<keyword evidence="2 7" id="KW-0812">Transmembrane</keyword>
<dbReference type="EMBL" id="CP002355">
    <property type="protein sequence ID" value="ADR33091.1"/>
    <property type="molecule type" value="Genomic_DNA"/>
</dbReference>
<dbReference type="Gene3D" id="3.40.50.410">
    <property type="entry name" value="von Willebrand factor, type A domain"/>
    <property type="match status" value="1"/>
</dbReference>
<dbReference type="InterPro" id="IPR050768">
    <property type="entry name" value="UPF0353/GerABKA_families"/>
</dbReference>
<proteinExistence type="predicted"/>
<keyword evidence="5" id="KW-0802">TPR repeat</keyword>
<dbReference type="Pfam" id="PF13519">
    <property type="entry name" value="VWA_2"/>
    <property type="match status" value="1"/>
</dbReference>
<dbReference type="OrthoDB" id="5332745at2"/>
<dbReference type="InterPro" id="IPR036465">
    <property type="entry name" value="vWFA_dom_sf"/>
</dbReference>
<dbReference type="Gene3D" id="1.25.40.10">
    <property type="entry name" value="Tetratricopeptide repeat domain"/>
    <property type="match status" value="1"/>
</dbReference>
<evidence type="ECO:0000313" key="10">
    <source>
        <dbReference type="Proteomes" id="UP000008721"/>
    </source>
</evidence>
<dbReference type="SMART" id="SM00028">
    <property type="entry name" value="TPR"/>
    <property type="match status" value="2"/>
</dbReference>
<dbReference type="HOGENOM" id="CLU_032390_1_0_7"/>
<dbReference type="SUPFAM" id="SSF48452">
    <property type="entry name" value="TPR-like"/>
    <property type="match status" value="1"/>
</dbReference>
<evidence type="ECO:0000313" key="9">
    <source>
        <dbReference type="EMBL" id="ADR33091.1"/>
    </source>
</evidence>
<evidence type="ECO:0000256" key="6">
    <source>
        <dbReference type="SAM" id="MobiDB-lite"/>
    </source>
</evidence>
<feature type="compositionally biased region" description="Polar residues" evidence="6">
    <location>
        <begin position="489"/>
        <end position="499"/>
    </location>
</feature>
<feature type="compositionally biased region" description="Basic and acidic residues" evidence="6">
    <location>
        <begin position="424"/>
        <end position="441"/>
    </location>
</feature>
<dbReference type="PANTHER" id="PTHR22550:SF5">
    <property type="entry name" value="LEUCINE ZIPPER PROTEIN 4"/>
    <property type="match status" value="1"/>
</dbReference>
<feature type="region of interest" description="Disordered" evidence="6">
    <location>
        <begin position="424"/>
        <end position="507"/>
    </location>
</feature>
<reference evidence="9 10" key="1">
    <citation type="journal article" date="2012" name="Stand. Genomic Sci.">
        <title>Complete genome sequence of the sulfur compounds oxidizing chemolithoautotroph Sulfuricurvum kujiense type strain (YK-1(T)).</title>
        <authorList>
            <person name="Han C."/>
            <person name="Kotsyurbenko O."/>
            <person name="Chertkov O."/>
            <person name="Held B."/>
            <person name="Lapidus A."/>
            <person name="Nolan M."/>
            <person name="Lucas S."/>
            <person name="Hammon N."/>
            <person name="Deshpande S."/>
            <person name="Cheng J.F."/>
            <person name="Tapia R."/>
            <person name="Goodwin L.A."/>
            <person name="Pitluck S."/>
            <person name="Liolios K."/>
            <person name="Pagani I."/>
            <person name="Ivanova N."/>
            <person name="Mavromatis K."/>
            <person name="Mikhailova N."/>
            <person name="Pati A."/>
            <person name="Chen A."/>
            <person name="Palaniappan K."/>
            <person name="Land M."/>
            <person name="Hauser L."/>
            <person name="Chang Y.J."/>
            <person name="Jeffries C.D."/>
            <person name="Brambilla E.M."/>
            <person name="Rohde M."/>
            <person name="Spring S."/>
            <person name="Sikorski J."/>
            <person name="Goker M."/>
            <person name="Woyke T."/>
            <person name="Bristow J."/>
            <person name="Eisen J.A."/>
            <person name="Markowitz V."/>
            <person name="Hugenholtz P."/>
            <person name="Kyrpides N.C."/>
            <person name="Klenk H.P."/>
            <person name="Detter J.C."/>
        </authorList>
    </citation>
    <scope>NUCLEOTIDE SEQUENCE [LARGE SCALE GENOMIC DNA]</scope>
    <source>
        <strain evidence="10">ATCC BAA-921 / DSM 16994 / JCM 11577 / YK-1</strain>
    </source>
</reference>
<dbReference type="PROSITE" id="PS50005">
    <property type="entry name" value="TPR"/>
    <property type="match status" value="1"/>
</dbReference>
<dbReference type="InterPro" id="IPR011990">
    <property type="entry name" value="TPR-like_helical_dom_sf"/>
</dbReference>
<dbReference type="eggNOG" id="COG2304">
    <property type="taxonomic scope" value="Bacteria"/>
</dbReference>
<evidence type="ECO:0000256" key="5">
    <source>
        <dbReference type="PROSITE-ProRule" id="PRU00339"/>
    </source>
</evidence>
<evidence type="ECO:0000259" key="8">
    <source>
        <dbReference type="PROSITE" id="PS50234"/>
    </source>
</evidence>
<keyword evidence="3 7" id="KW-1133">Transmembrane helix</keyword>
<organism evidence="9 10">
    <name type="scientific">Sulfuricurvum kujiense (strain ATCC BAA-921 / DSM 16994 / JCM 11577 / YK-1)</name>
    <dbReference type="NCBI Taxonomy" id="709032"/>
    <lineage>
        <taxon>Bacteria</taxon>
        <taxon>Pseudomonadati</taxon>
        <taxon>Campylobacterota</taxon>
        <taxon>Epsilonproteobacteria</taxon>
        <taxon>Campylobacterales</taxon>
        <taxon>Sulfurimonadaceae</taxon>
        <taxon>Sulfuricurvum</taxon>
    </lineage>
</organism>
<feature type="repeat" description="TPR" evidence="5">
    <location>
        <begin position="374"/>
        <end position="407"/>
    </location>
</feature>
<sequence>MMFLTPLWLGALVIVPLYVWQVKRSGWSKQGWLLASIALLILSLARPVLPQKPVTAEEAGSDVIFAVDLSYSMRGTDLAPSRLEVAKKLLYDVVRSDQKDRFGVIGFTTSAIVLSPLTKDTEMLEHLFSSLDESQIITKGTNVMSALELSRKMSHSARPIVILLTDGGDEASYEKESSFVRDNNLALSVVMLATNNGSTLPTSEGSSLKDENGHIVVSARNDAIEEIVNKGKVIRNTRAGEILSLIDSARENDFTGKTSVMRYQELFYVPLMLSLIAFVAAFTTVGKKISRLFIPALALIGVSAQGGMLDFGYIYLAEINYTHGNFERSAELYRHVEGERARYNRANALYKAGKYADALGLYRSIRSNNASFKANIFYNMGNCHIRLQEFGEARESFLKSLTLRYTRAADQNLRAITEVKEHQTLNVRKEKNDSFASEENKPTGAKKTSKEGGGSNMKTDTASGGGGDEGKRAQSDPRFSMSQGKAALSSRQYELINQRSVHETKPW</sequence>
<dbReference type="InterPro" id="IPR019734">
    <property type="entry name" value="TPR_rpt"/>
</dbReference>
<evidence type="ECO:0000256" key="2">
    <source>
        <dbReference type="ARBA" id="ARBA00022692"/>
    </source>
</evidence>
<evidence type="ECO:0000256" key="4">
    <source>
        <dbReference type="ARBA" id="ARBA00023136"/>
    </source>
</evidence>
<evidence type="ECO:0000256" key="7">
    <source>
        <dbReference type="SAM" id="Phobius"/>
    </source>
</evidence>
<dbReference type="eggNOG" id="COG0457">
    <property type="taxonomic scope" value="Bacteria"/>
</dbReference>
<dbReference type="STRING" id="709032.Sulku_0424"/>
<dbReference type="PROSITE" id="PS50234">
    <property type="entry name" value="VWFA"/>
    <property type="match status" value="1"/>
</dbReference>
<dbReference type="SUPFAM" id="SSF53300">
    <property type="entry name" value="vWA-like"/>
    <property type="match status" value="1"/>
</dbReference>
<dbReference type="AlphaFoldDB" id="E4TZK3"/>
<feature type="transmembrane region" description="Helical" evidence="7">
    <location>
        <begin position="292"/>
        <end position="316"/>
    </location>
</feature>
<keyword evidence="1" id="KW-1003">Cell membrane</keyword>
<dbReference type="PANTHER" id="PTHR22550">
    <property type="entry name" value="SPORE GERMINATION PROTEIN"/>
    <property type="match status" value="1"/>
</dbReference>
<dbReference type="Proteomes" id="UP000008721">
    <property type="component" value="Chromosome"/>
</dbReference>
<dbReference type="KEGG" id="sku:Sulku_0424"/>
<protein>
    <submittedName>
        <fullName evidence="9">von Willebrand factor type A</fullName>
    </submittedName>
</protein>
<evidence type="ECO:0000256" key="1">
    <source>
        <dbReference type="ARBA" id="ARBA00022475"/>
    </source>
</evidence>
<feature type="transmembrane region" description="Helical" evidence="7">
    <location>
        <begin position="266"/>
        <end position="286"/>
    </location>
</feature>
<dbReference type="InterPro" id="IPR002035">
    <property type="entry name" value="VWF_A"/>
</dbReference>
<keyword evidence="10" id="KW-1185">Reference proteome</keyword>
<feature type="domain" description="VWFA" evidence="8">
    <location>
        <begin position="62"/>
        <end position="231"/>
    </location>
</feature>
<dbReference type="RefSeq" id="WP_013459288.1">
    <property type="nucleotide sequence ID" value="NC_014762.1"/>
</dbReference>
<dbReference type="SMART" id="SM00327">
    <property type="entry name" value="VWA"/>
    <property type="match status" value="1"/>
</dbReference>
<gene>
    <name evidence="9" type="ordered locus">Sulku_0424</name>
</gene>